<dbReference type="InterPro" id="IPR012000">
    <property type="entry name" value="Thiamin_PyroP_enz_cen_dom"/>
</dbReference>
<dbReference type="Pfam" id="PF02775">
    <property type="entry name" value="TPP_enzyme_C"/>
    <property type="match status" value="1"/>
</dbReference>
<dbReference type="AlphaFoldDB" id="A0AA37BS57"/>
<dbReference type="Gene3D" id="3.40.50.1220">
    <property type="entry name" value="TPP-binding domain"/>
    <property type="match status" value="1"/>
</dbReference>
<dbReference type="SUPFAM" id="SSF52518">
    <property type="entry name" value="Thiamin diphosphate-binding fold (THDP-binding)"/>
    <property type="match status" value="2"/>
</dbReference>
<evidence type="ECO:0000259" key="7">
    <source>
        <dbReference type="Pfam" id="PF00205"/>
    </source>
</evidence>
<dbReference type="InterPro" id="IPR000399">
    <property type="entry name" value="TPP-bd_CS"/>
</dbReference>
<dbReference type="PANTHER" id="PTHR18968">
    <property type="entry name" value="THIAMINE PYROPHOSPHATE ENZYMES"/>
    <property type="match status" value="1"/>
</dbReference>
<reference evidence="10" key="2">
    <citation type="submission" date="2022-09" db="EMBL/GenBank/DDBJ databases">
        <authorList>
            <person name="Sun Q."/>
            <person name="Ohkuma M."/>
        </authorList>
    </citation>
    <scope>NUCLEOTIDE SEQUENCE</scope>
    <source>
        <strain evidence="10">JCM 13583</strain>
    </source>
</reference>
<comment type="similarity">
    <text evidence="3 6">Belongs to the TPP enzyme family.</text>
</comment>
<dbReference type="SUPFAM" id="SSF52467">
    <property type="entry name" value="DHS-like NAD/FAD-binding domain"/>
    <property type="match status" value="1"/>
</dbReference>
<organism evidence="10 11">
    <name type="scientific">Thermogymnomonas acidicola</name>
    <dbReference type="NCBI Taxonomy" id="399579"/>
    <lineage>
        <taxon>Archaea</taxon>
        <taxon>Methanobacteriati</taxon>
        <taxon>Thermoplasmatota</taxon>
        <taxon>Thermoplasmata</taxon>
        <taxon>Thermoplasmatales</taxon>
        <taxon>Thermogymnomonas</taxon>
    </lineage>
</organism>
<name>A0AA37BS57_9ARCH</name>
<dbReference type="GO" id="GO:0044272">
    <property type="term" value="P:sulfur compound biosynthetic process"/>
    <property type="evidence" value="ECO:0007669"/>
    <property type="project" value="UniProtKB-ARBA"/>
</dbReference>
<sequence length="565" mass="60351">MSMARSAASLITETLGNYGVKFVFGVPGDQLYSLMDECLRSGIEFISFRDERSAAHAAGAFSRLTNRLSVVASTVGSGTANLVGGVYPSWADGVPVLIITAQNQTFRPYADRGSMQALDQVALLRGVTKWSAYISNPDALPGSLVRAIHTATSPPFGPVHLDVPSDVLFSRDYTSRPATEFPRYAPSGPSPEQVEAVARVLSAAERPLLHLGRGVVASGAEDLALGLAEFLRIPVTTTMQARGAIPEDHGLCLVPLSYGAIAAQRDADLVISVGCGLNDLDFFGRPPVWGEAGQRWVRVDVDPGSFARGRVADIQVVSDASVFLSSLLSHLRKTGAGEFRWDMGNYKGLEASWTSAMSAGLQRDGRPVHPLQAVAAARASFPRDAVCIVDGGNTAVWAHYLNRVYEKRAFLSSAVGRAGYIGTAVPFAIGAKIARPEKEVFCITGDGAFAYSMSELETARRLGTPFVCVVLNDASWSMMKSAQTTYYSSRYVGVDFGDVDYAGIARSMGCFGVKVDDPGELSRCIAQARESGMPAVVDVRVDPGVTPPDFQTLTEIWLEGCDLSP</sequence>
<dbReference type="GO" id="GO:0003984">
    <property type="term" value="F:acetolactate synthase activity"/>
    <property type="evidence" value="ECO:0007669"/>
    <property type="project" value="TreeGrafter"/>
</dbReference>
<keyword evidence="11" id="KW-1185">Reference proteome</keyword>
<evidence type="ECO:0000256" key="2">
    <source>
        <dbReference type="ARBA" id="ARBA00001964"/>
    </source>
</evidence>
<dbReference type="Pfam" id="PF00205">
    <property type="entry name" value="TPP_enzyme_M"/>
    <property type="match status" value="1"/>
</dbReference>
<evidence type="ECO:0000256" key="4">
    <source>
        <dbReference type="ARBA" id="ARBA00022723"/>
    </source>
</evidence>
<evidence type="ECO:0000259" key="8">
    <source>
        <dbReference type="Pfam" id="PF02775"/>
    </source>
</evidence>
<dbReference type="InterPro" id="IPR029061">
    <property type="entry name" value="THDP-binding"/>
</dbReference>
<comment type="cofactor">
    <cofactor evidence="2">
        <name>thiamine diphosphate</name>
        <dbReference type="ChEBI" id="CHEBI:58937"/>
    </cofactor>
</comment>
<dbReference type="EMBL" id="BMNY01000002">
    <property type="protein sequence ID" value="GGM77309.1"/>
    <property type="molecule type" value="Genomic_DNA"/>
</dbReference>
<feature type="domain" description="Thiamine pyrophosphate enzyme TPP-binding" evidence="8">
    <location>
        <begin position="390"/>
        <end position="539"/>
    </location>
</feature>
<protein>
    <submittedName>
        <fullName evidence="10">Acetolactate synthase large subunit</fullName>
    </submittedName>
</protein>
<evidence type="ECO:0000313" key="10">
    <source>
        <dbReference type="EMBL" id="GGM77309.1"/>
    </source>
</evidence>
<dbReference type="InterPro" id="IPR045229">
    <property type="entry name" value="TPP_enz"/>
</dbReference>
<evidence type="ECO:0000259" key="9">
    <source>
        <dbReference type="Pfam" id="PF02776"/>
    </source>
</evidence>
<dbReference type="Proteomes" id="UP000632195">
    <property type="component" value="Unassembled WGS sequence"/>
</dbReference>
<dbReference type="GO" id="GO:0005948">
    <property type="term" value="C:acetolactate synthase complex"/>
    <property type="evidence" value="ECO:0007669"/>
    <property type="project" value="TreeGrafter"/>
</dbReference>
<accession>A0AA37BS57</accession>
<dbReference type="CDD" id="cd02004">
    <property type="entry name" value="TPP_BZL_OCoD_HPCL"/>
    <property type="match status" value="1"/>
</dbReference>
<dbReference type="InterPro" id="IPR012001">
    <property type="entry name" value="Thiamin_PyroP_enz_TPP-bd_dom"/>
</dbReference>
<proteinExistence type="inferred from homology"/>
<reference evidence="10" key="1">
    <citation type="journal article" date="2014" name="Int. J. Syst. Evol. Microbiol.">
        <title>Complete genome sequence of Corynebacterium casei LMG S-19264T (=DSM 44701T), isolated from a smear-ripened cheese.</title>
        <authorList>
            <consortium name="US DOE Joint Genome Institute (JGI-PGF)"/>
            <person name="Walter F."/>
            <person name="Albersmeier A."/>
            <person name="Kalinowski J."/>
            <person name="Ruckert C."/>
        </authorList>
    </citation>
    <scope>NUCLEOTIDE SEQUENCE</scope>
    <source>
        <strain evidence="10">JCM 13583</strain>
    </source>
</reference>
<dbReference type="Gene3D" id="3.40.50.970">
    <property type="match status" value="2"/>
</dbReference>
<evidence type="ECO:0000256" key="5">
    <source>
        <dbReference type="ARBA" id="ARBA00023052"/>
    </source>
</evidence>
<dbReference type="InterPro" id="IPR029035">
    <property type="entry name" value="DHS-like_NAD/FAD-binding_dom"/>
</dbReference>
<evidence type="ECO:0000313" key="11">
    <source>
        <dbReference type="Proteomes" id="UP000632195"/>
    </source>
</evidence>
<dbReference type="Pfam" id="PF02776">
    <property type="entry name" value="TPP_enzyme_N"/>
    <property type="match status" value="1"/>
</dbReference>
<dbReference type="PANTHER" id="PTHR18968:SF166">
    <property type="entry name" value="2-HYDROXYACYL-COA LYASE 2"/>
    <property type="match status" value="1"/>
</dbReference>
<keyword evidence="5 6" id="KW-0786">Thiamine pyrophosphate</keyword>
<dbReference type="GO" id="GO:0050660">
    <property type="term" value="F:flavin adenine dinucleotide binding"/>
    <property type="evidence" value="ECO:0007669"/>
    <property type="project" value="TreeGrafter"/>
</dbReference>
<evidence type="ECO:0000256" key="6">
    <source>
        <dbReference type="RuleBase" id="RU362132"/>
    </source>
</evidence>
<evidence type="ECO:0000256" key="1">
    <source>
        <dbReference type="ARBA" id="ARBA00001946"/>
    </source>
</evidence>
<gene>
    <name evidence="10" type="ORF">GCM10007108_14340</name>
</gene>
<dbReference type="GO" id="GO:0000287">
    <property type="term" value="F:magnesium ion binding"/>
    <property type="evidence" value="ECO:0007669"/>
    <property type="project" value="InterPro"/>
</dbReference>
<dbReference type="InterPro" id="IPR011766">
    <property type="entry name" value="TPP_enzyme_TPP-bd"/>
</dbReference>
<feature type="domain" description="Thiamine pyrophosphate enzyme N-terminal TPP-binding" evidence="9">
    <location>
        <begin position="7"/>
        <end position="123"/>
    </location>
</feature>
<comment type="caution">
    <text evidence="10">The sequence shown here is derived from an EMBL/GenBank/DDBJ whole genome shotgun (WGS) entry which is preliminary data.</text>
</comment>
<keyword evidence="4" id="KW-0479">Metal-binding</keyword>
<evidence type="ECO:0000256" key="3">
    <source>
        <dbReference type="ARBA" id="ARBA00007812"/>
    </source>
</evidence>
<dbReference type="PROSITE" id="PS00187">
    <property type="entry name" value="TPP_ENZYMES"/>
    <property type="match status" value="1"/>
</dbReference>
<dbReference type="GO" id="GO:0009099">
    <property type="term" value="P:L-valine biosynthetic process"/>
    <property type="evidence" value="ECO:0007669"/>
    <property type="project" value="TreeGrafter"/>
</dbReference>
<comment type="cofactor">
    <cofactor evidence="1">
        <name>Mg(2+)</name>
        <dbReference type="ChEBI" id="CHEBI:18420"/>
    </cofactor>
</comment>
<dbReference type="GO" id="GO:0009097">
    <property type="term" value="P:isoleucine biosynthetic process"/>
    <property type="evidence" value="ECO:0007669"/>
    <property type="project" value="TreeGrafter"/>
</dbReference>
<dbReference type="GO" id="GO:0030976">
    <property type="term" value="F:thiamine pyrophosphate binding"/>
    <property type="evidence" value="ECO:0007669"/>
    <property type="project" value="InterPro"/>
</dbReference>
<dbReference type="CDD" id="cd07035">
    <property type="entry name" value="TPP_PYR_POX_like"/>
    <property type="match status" value="1"/>
</dbReference>
<feature type="domain" description="Thiamine pyrophosphate enzyme central" evidence="7">
    <location>
        <begin position="194"/>
        <end position="327"/>
    </location>
</feature>